<feature type="transmembrane region" description="Helical" evidence="9">
    <location>
        <begin position="311"/>
        <end position="334"/>
    </location>
</feature>
<evidence type="ECO:0000313" key="11">
    <source>
        <dbReference type="Proteomes" id="UP001530315"/>
    </source>
</evidence>
<dbReference type="InterPro" id="IPR023395">
    <property type="entry name" value="MCP_dom_sf"/>
</dbReference>
<name>A0ABD3NK33_9STRA</name>
<evidence type="ECO:0000256" key="6">
    <source>
        <dbReference type="PROSITE-ProRule" id="PRU00282"/>
    </source>
</evidence>
<evidence type="ECO:0000256" key="8">
    <source>
        <dbReference type="SAM" id="MobiDB-lite"/>
    </source>
</evidence>
<comment type="caution">
    <text evidence="10">The sequence shown here is derived from an EMBL/GenBank/DDBJ whole genome shotgun (WGS) entry which is preliminary data.</text>
</comment>
<evidence type="ECO:0000256" key="3">
    <source>
        <dbReference type="ARBA" id="ARBA00022692"/>
    </source>
</evidence>
<evidence type="ECO:0000313" key="10">
    <source>
        <dbReference type="EMBL" id="KAL3776192.1"/>
    </source>
</evidence>
<dbReference type="InterPro" id="IPR018108">
    <property type="entry name" value="MCP_transmembrane"/>
</dbReference>
<evidence type="ECO:0000256" key="5">
    <source>
        <dbReference type="ARBA" id="ARBA00023136"/>
    </source>
</evidence>
<dbReference type="Gene3D" id="1.50.40.10">
    <property type="entry name" value="Mitochondrial carrier domain"/>
    <property type="match status" value="1"/>
</dbReference>
<dbReference type="AlphaFoldDB" id="A0ABD3NK33"/>
<accession>A0ABD3NK33</accession>
<dbReference type="SUPFAM" id="SSF103506">
    <property type="entry name" value="Mitochondrial carrier"/>
    <property type="match status" value="1"/>
</dbReference>
<comment type="subcellular location">
    <subcellularLocation>
        <location evidence="1">Membrane</location>
        <topology evidence="1">Multi-pass membrane protein</topology>
    </subcellularLocation>
</comment>
<keyword evidence="11" id="KW-1185">Reference proteome</keyword>
<dbReference type="EMBL" id="JALLAZ020001366">
    <property type="protein sequence ID" value="KAL3776192.1"/>
    <property type="molecule type" value="Genomic_DNA"/>
</dbReference>
<protein>
    <recommendedName>
        <fullName evidence="12">Mitochondrial carrier protein</fullName>
    </recommendedName>
</protein>
<feature type="repeat" description="Solcar" evidence="6">
    <location>
        <begin position="201"/>
        <end position="288"/>
    </location>
</feature>
<dbReference type="Pfam" id="PF00153">
    <property type="entry name" value="Mito_carr"/>
    <property type="match status" value="3"/>
</dbReference>
<evidence type="ECO:0000256" key="2">
    <source>
        <dbReference type="ARBA" id="ARBA00022448"/>
    </source>
</evidence>
<dbReference type="InterPro" id="IPR002067">
    <property type="entry name" value="MCP"/>
</dbReference>
<evidence type="ECO:0000256" key="4">
    <source>
        <dbReference type="ARBA" id="ARBA00022737"/>
    </source>
</evidence>
<proteinExistence type="inferred from homology"/>
<dbReference type="GO" id="GO:0016020">
    <property type="term" value="C:membrane"/>
    <property type="evidence" value="ECO:0007669"/>
    <property type="project" value="UniProtKB-SubCell"/>
</dbReference>
<sequence length="403" mass="43653">MVRQSPEPIVSRITNRLNIGDDGKRRASKDESIAARPQSSSSSSSALADDGGVDTTSIVTAKPKDSRAIEALKQLFCGGMAGSVAKTITAPLSRLTILYQVHPMVTTKFDRPKYSMTIRGGISKIVERGGIMSLWKGNGTSCLHRFPFSAINFYCYETALDLLKGRERLSDDDEDSGIGIGVGAGGCDSDSDDDDSSDSVVSTTSRLLAGAVAGTTACVACYPLDLVRTRLTTQLDGREAYRGITDALTKIVSNEGVSGLYSGLGPTLMVAVPNFSISYVAYGSLKEYALEDELFYNLRKVDTATGDRTKLGFVLTLACGAVSGTLSTLITFPFDTVRRRMQIQGQHYSPELRLTGMQMIRSMYRKDGMKGFYRGITPEILKVVPMVGTMFTVYELLKDELMS</sequence>
<evidence type="ECO:0000256" key="9">
    <source>
        <dbReference type="SAM" id="Phobius"/>
    </source>
</evidence>
<feature type="repeat" description="Solcar" evidence="6">
    <location>
        <begin position="69"/>
        <end position="162"/>
    </location>
</feature>
<keyword evidence="9" id="KW-1133">Transmembrane helix</keyword>
<keyword evidence="3 6" id="KW-0812">Transmembrane</keyword>
<feature type="repeat" description="Solcar" evidence="6">
    <location>
        <begin position="311"/>
        <end position="400"/>
    </location>
</feature>
<keyword evidence="4" id="KW-0677">Repeat</keyword>
<evidence type="ECO:0000256" key="1">
    <source>
        <dbReference type="ARBA" id="ARBA00004141"/>
    </source>
</evidence>
<dbReference type="PRINTS" id="PR00926">
    <property type="entry name" value="MITOCARRIER"/>
</dbReference>
<dbReference type="Proteomes" id="UP001530315">
    <property type="component" value="Unassembled WGS sequence"/>
</dbReference>
<evidence type="ECO:0000256" key="7">
    <source>
        <dbReference type="RuleBase" id="RU000488"/>
    </source>
</evidence>
<dbReference type="PANTHER" id="PTHR24089">
    <property type="entry name" value="SOLUTE CARRIER FAMILY 25"/>
    <property type="match status" value="1"/>
</dbReference>
<organism evidence="10 11">
    <name type="scientific">Stephanodiscus triporus</name>
    <dbReference type="NCBI Taxonomy" id="2934178"/>
    <lineage>
        <taxon>Eukaryota</taxon>
        <taxon>Sar</taxon>
        <taxon>Stramenopiles</taxon>
        <taxon>Ochrophyta</taxon>
        <taxon>Bacillariophyta</taxon>
        <taxon>Coscinodiscophyceae</taxon>
        <taxon>Thalassiosirophycidae</taxon>
        <taxon>Stephanodiscales</taxon>
        <taxon>Stephanodiscaceae</taxon>
        <taxon>Stephanodiscus</taxon>
    </lineage>
</organism>
<gene>
    <name evidence="10" type="ORF">ACHAW5_008555</name>
</gene>
<dbReference type="PROSITE" id="PS50920">
    <property type="entry name" value="SOLCAR"/>
    <property type="match status" value="3"/>
</dbReference>
<feature type="region of interest" description="Disordered" evidence="8">
    <location>
        <begin position="1"/>
        <end position="51"/>
    </location>
</feature>
<evidence type="ECO:0008006" key="12">
    <source>
        <dbReference type="Google" id="ProtNLM"/>
    </source>
</evidence>
<keyword evidence="5 6" id="KW-0472">Membrane</keyword>
<comment type="similarity">
    <text evidence="7">Belongs to the mitochondrial carrier (TC 2.A.29) family.</text>
</comment>
<reference evidence="10 11" key="1">
    <citation type="submission" date="2024-10" db="EMBL/GenBank/DDBJ databases">
        <title>Updated reference genomes for cyclostephanoid diatoms.</title>
        <authorList>
            <person name="Roberts W.R."/>
            <person name="Alverson A.J."/>
        </authorList>
    </citation>
    <scope>NUCLEOTIDE SEQUENCE [LARGE SCALE GENOMIC DNA]</scope>
    <source>
        <strain evidence="10 11">AJA276-08</strain>
    </source>
</reference>
<keyword evidence="2 7" id="KW-0813">Transport</keyword>
<feature type="compositionally biased region" description="Basic and acidic residues" evidence="8">
    <location>
        <begin position="19"/>
        <end position="33"/>
    </location>
</feature>